<reference evidence="2" key="2">
    <citation type="journal article" date="2009" name="PLoS Genet.">
        <title>Sequencing, mapping, and analysis of 27,455 maize full-length cDNAs.</title>
        <authorList>
            <person name="Soderlund C."/>
            <person name="Descour A."/>
            <person name="Kudrna D."/>
            <person name="Bomhoff M."/>
            <person name="Boyd L."/>
            <person name="Currie J."/>
            <person name="Angelova A."/>
            <person name="Collura K."/>
            <person name="Wissotski M."/>
            <person name="Ashley E."/>
            <person name="Morrow D."/>
            <person name="Fernandes J."/>
            <person name="Walbot V."/>
            <person name="Yu Y."/>
        </authorList>
    </citation>
    <scope>NUCLEOTIDE SEQUENCE</scope>
    <source>
        <strain evidence="2">B73</strain>
    </source>
</reference>
<evidence type="ECO:0000313" key="3">
    <source>
        <dbReference type="EMBL" id="ACG48050.1"/>
    </source>
</evidence>
<name>B4FJA2_MAIZE</name>
<dbReference type="AlphaFoldDB" id="B4FJA2"/>
<evidence type="ECO:0000259" key="1">
    <source>
        <dbReference type="Pfam" id="PF05699"/>
    </source>
</evidence>
<evidence type="ECO:0000313" key="2">
    <source>
        <dbReference type="EMBL" id="ACF82195.1"/>
    </source>
</evidence>
<reference evidence="3" key="1">
    <citation type="journal article" date="2009" name="Plant Mol. Biol.">
        <title>Insights into corn genes derived from large-scale cDNA sequencing.</title>
        <authorList>
            <person name="Alexandrov N.N."/>
            <person name="Brover V.V."/>
            <person name="Freidin S."/>
            <person name="Troukhan M.E."/>
            <person name="Tatarinova T.V."/>
            <person name="Zhang H."/>
            <person name="Swaller T.J."/>
            <person name="Lu Y.P."/>
            <person name="Bouck J."/>
            <person name="Flavell R.B."/>
            <person name="Feldmann K.A."/>
        </authorList>
    </citation>
    <scope>NUCLEOTIDE SEQUENCE</scope>
</reference>
<dbReference type="EMBL" id="BT037190">
    <property type="protein sequence ID" value="ACF82195.1"/>
    <property type="molecule type" value="mRNA"/>
</dbReference>
<dbReference type="Pfam" id="PF05699">
    <property type="entry name" value="Dimer_Tnp_hAT"/>
    <property type="match status" value="1"/>
</dbReference>
<dbReference type="EMBL" id="EU975932">
    <property type="protein sequence ID" value="ACG48050.1"/>
    <property type="molecule type" value="mRNA"/>
</dbReference>
<dbReference type="InterPro" id="IPR008906">
    <property type="entry name" value="HATC_C_dom"/>
</dbReference>
<dbReference type="GO" id="GO:0046983">
    <property type="term" value="F:protein dimerization activity"/>
    <property type="evidence" value="ECO:0007669"/>
    <property type="project" value="InterPro"/>
</dbReference>
<sequence length="66" mass="7627">MYFSVFLYLILEEQTVQPMMAGGRVLDPFCTRLDPTMVEALVCTKDWIAGARKGYIVVPYIYLQFN</sequence>
<proteinExistence type="evidence at transcript level"/>
<protein>
    <recommendedName>
        <fullName evidence="1">HAT C-terminal dimerisation domain-containing protein</fullName>
    </recommendedName>
</protein>
<organism evidence="2">
    <name type="scientific">Zea mays</name>
    <name type="common">Maize</name>
    <dbReference type="NCBI Taxonomy" id="4577"/>
    <lineage>
        <taxon>Eukaryota</taxon>
        <taxon>Viridiplantae</taxon>
        <taxon>Streptophyta</taxon>
        <taxon>Embryophyta</taxon>
        <taxon>Tracheophyta</taxon>
        <taxon>Spermatophyta</taxon>
        <taxon>Magnoliopsida</taxon>
        <taxon>Liliopsida</taxon>
        <taxon>Poales</taxon>
        <taxon>Poaceae</taxon>
        <taxon>PACMAD clade</taxon>
        <taxon>Panicoideae</taxon>
        <taxon>Andropogonodae</taxon>
        <taxon>Andropogoneae</taxon>
        <taxon>Tripsacinae</taxon>
        <taxon>Zea</taxon>
    </lineage>
</organism>
<feature type="domain" description="HAT C-terminal dimerisation" evidence="1">
    <location>
        <begin position="21"/>
        <end position="48"/>
    </location>
</feature>
<accession>B4FJA2</accession>